<protein>
    <recommendedName>
        <fullName evidence="6">TIGR04222 domain-containing membrane protein</fullName>
    </recommendedName>
</protein>
<dbReference type="KEGG" id="age:AA314_01149"/>
<proteinExistence type="predicted"/>
<evidence type="ECO:0000313" key="2">
    <source>
        <dbReference type="EMBL" id="AKI99522.1"/>
    </source>
</evidence>
<feature type="transmembrane region" description="Helical" evidence="1">
    <location>
        <begin position="159"/>
        <end position="176"/>
    </location>
</feature>
<organism evidence="2 4">
    <name type="scientific">Archangium gephyra</name>
    <dbReference type="NCBI Taxonomy" id="48"/>
    <lineage>
        <taxon>Bacteria</taxon>
        <taxon>Pseudomonadati</taxon>
        <taxon>Myxococcota</taxon>
        <taxon>Myxococcia</taxon>
        <taxon>Myxococcales</taxon>
        <taxon>Cystobacterineae</taxon>
        <taxon>Archangiaceae</taxon>
        <taxon>Archangium</taxon>
    </lineage>
</organism>
<evidence type="ECO:0000256" key="1">
    <source>
        <dbReference type="SAM" id="Phobius"/>
    </source>
</evidence>
<dbReference type="EMBL" id="CP011509">
    <property type="protein sequence ID" value="AKI99522.1"/>
    <property type="molecule type" value="Genomic_DNA"/>
</dbReference>
<evidence type="ECO:0000313" key="5">
    <source>
        <dbReference type="Proteomes" id="UP000256345"/>
    </source>
</evidence>
<keyword evidence="1" id="KW-1133">Transmembrane helix</keyword>
<evidence type="ECO:0008006" key="6">
    <source>
        <dbReference type="Google" id="ProtNLM"/>
    </source>
</evidence>
<reference evidence="2 4" key="1">
    <citation type="submission" date="2015-05" db="EMBL/GenBank/DDBJ databases">
        <title>Genome assembly of Archangium gephyra DSM 2261.</title>
        <authorList>
            <person name="Sharma G."/>
            <person name="Subramanian S."/>
        </authorList>
    </citation>
    <scope>NUCLEOTIDE SEQUENCE [LARGE SCALE GENOMIC DNA]</scope>
    <source>
        <strain evidence="2 4">DSM 2261</strain>
    </source>
</reference>
<feature type="transmembrane region" description="Helical" evidence="1">
    <location>
        <begin position="182"/>
        <end position="200"/>
    </location>
</feature>
<dbReference type="RefSeq" id="WP_047854605.1">
    <property type="nucleotide sequence ID" value="NZ_CP011509.1"/>
</dbReference>
<gene>
    <name evidence="2" type="ORF">AA314_01149</name>
    <name evidence="3" type="ORF">ATI61_109278</name>
</gene>
<sequence length="237" mass="25850">MSELWTKLAGFNLDSGDELLTFERRLARENGWTPGYSRRVLEEYKRFVFLCCEAGHPCTPSDQVDQAWHLHLTYTRSYWEELCQKVLQRPLHHHPTQGGAKEGAKFNDWYARTLESYERLFGQKAPADIWPPAAERFGVDPFAQRVNLKRHWVISKEKVTSVALLVPALLSVLTLAGCSNSGMTWVFVAGLLILFITLVPRSGNKKNDGKSGDSGGGCGGACGGGGCGGGGCGGCGG</sequence>
<evidence type="ECO:0000313" key="3">
    <source>
        <dbReference type="EMBL" id="REG27936.1"/>
    </source>
</evidence>
<dbReference type="Proteomes" id="UP000035579">
    <property type="component" value="Chromosome"/>
</dbReference>
<name>A0AAC8Q239_9BACT</name>
<dbReference type="Proteomes" id="UP000256345">
    <property type="component" value="Unassembled WGS sequence"/>
</dbReference>
<reference evidence="3 5" key="2">
    <citation type="submission" date="2018-08" db="EMBL/GenBank/DDBJ databases">
        <title>Genomic Encyclopedia of Archaeal and Bacterial Type Strains, Phase II (KMG-II): from individual species to whole genera.</title>
        <authorList>
            <person name="Goeker M."/>
        </authorList>
    </citation>
    <scope>NUCLEOTIDE SEQUENCE [LARGE SCALE GENOMIC DNA]</scope>
    <source>
        <strain evidence="3 5">DSM 2261</strain>
    </source>
</reference>
<accession>A0AAC8Q239</accession>
<evidence type="ECO:0000313" key="4">
    <source>
        <dbReference type="Proteomes" id="UP000035579"/>
    </source>
</evidence>
<keyword evidence="1" id="KW-0812">Transmembrane</keyword>
<keyword evidence="1" id="KW-0472">Membrane</keyword>
<dbReference type="EMBL" id="QUMU01000009">
    <property type="protein sequence ID" value="REG27936.1"/>
    <property type="molecule type" value="Genomic_DNA"/>
</dbReference>
<dbReference type="AlphaFoldDB" id="A0AAC8Q239"/>
<keyword evidence="5" id="KW-1185">Reference proteome</keyword>